<gene>
    <name evidence="1" type="ORF">NCTC10232_00091</name>
</gene>
<organism evidence="1 2">
    <name type="scientific">Streptococcus oralis</name>
    <dbReference type="NCBI Taxonomy" id="1303"/>
    <lineage>
        <taxon>Bacteria</taxon>
        <taxon>Bacillati</taxon>
        <taxon>Bacillota</taxon>
        <taxon>Bacilli</taxon>
        <taxon>Lactobacillales</taxon>
        <taxon>Streptococcaceae</taxon>
        <taxon>Streptococcus</taxon>
    </lineage>
</organism>
<evidence type="ECO:0000313" key="2">
    <source>
        <dbReference type="Proteomes" id="UP000388056"/>
    </source>
</evidence>
<sequence>MEALKAAVQPLADKDKQKLSFLEREGRLFVFERWIVAKTTPN</sequence>
<proteinExistence type="predicted"/>
<dbReference type="EMBL" id="CABEIU010000002">
    <property type="protein sequence ID" value="VTT01612.1"/>
    <property type="molecule type" value="Genomic_DNA"/>
</dbReference>
<accession>A0A4V0E203</accession>
<evidence type="ECO:0000313" key="1">
    <source>
        <dbReference type="EMBL" id="VTT01612.1"/>
    </source>
</evidence>
<protein>
    <submittedName>
        <fullName evidence="1">Uncharacterized protein</fullName>
    </submittedName>
</protein>
<reference evidence="1 2" key="1">
    <citation type="submission" date="2019-05" db="EMBL/GenBank/DDBJ databases">
        <authorList>
            <consortium name="Pathogen Informatics"/>
        </authorList>
    </citation>
    <scope>NUCLEOTIDE SEQUENCE [LARGE SCALE GENOMIC DNA]</scope>
    <source>
        <strain evidence="1 2">NCTC10232</strain>
    </source>
</reference>
<dbReference type="AlphaFoldDB" id="A0A4V0E203"/>
<name>A0A4V0E203_STROR</name>
<dbReference type="Proteomes" id="UP000388056">
    <property type="component" value="Unassembled WGS sequence"/>
</dbReference>